<dbReference type="GO" id="GO:0004519">
    <property type="term" value="F:endonuclease activity"/>
    <property type="evidence" value="ECO:0007669"/>
    <property type="project" value="UniProtKB-KW"/>
</dbReference>
<reference evidence="8 9" key="1">
    <citation type="journal article" date="2019" name="Nat. Med.">
        <title>A library of human gut bacterial isolates paired with longitudinal multiomics data enables mechanistic microbiome research.</title>
        <authorList>
            <person name="Poyet M."/>
            <person name="Groussin M."/>
            <person name="Gibbons S.M."/>
            <person name="Avila-Pacheco J."/>
            <person name="Jiang X."/>
            <person name="Kearney S.M."/>
            <person name="Perrotta A.R."/>
            <person name="Berdy B."/>
            <person name="Zhao S."/>
            <person name="Lieberman T.D."/>
            <person name="Swanson P.K."/>
            <person name="Smith M."/>
            <person name="Roesemann S."/>
            <person name="Alexander J.E."/>
            <person name="Rich S.A."/>
            <person name="Livny J."/>
            <person name="Vlamakis H."/>
            <person name="Clish C."/>
            <person name="Bullock K."/>
            <person name="Deik A."/>
            <person name="Scott J."/>
            <person name="Pierce K.A."/>
            <person name="Xavier R.J."/>
            <person name="Alm E.J."/>
        </authorList>
    </citation>
    <scope>NUCLEOTIDE SEQUENCE [LARGE SCALE GENOMIC DNA]</scope>
    <source>
        <strain evidence="8 9">BIOML-A2</strain>
    </source>
</reference>
<keyword evidence="2" id="KW-1277">Toxin-antitoxin system</keyword>
<dbReference type="GO" id="GO:0003729">
    <property type="term" value="F:mRNA binding"/>
    <property type="evidence" value="ECO:0007669"/>
    <property type="project" value="InterPro"/>
</dbReference>
<accession>A0A6A1WYH2</accession>
<comment type="similarity">
    <text evidence="1">Belongs to the HicA mRNA interferase family.</text>
</comment>
<evidence type="ECO:0000313" key="8">
    <source>
        <dbReference type="EMBL" id="KAB1317183.1"/>
    </source>
</evidence>
<evidence type="ECO:0000256" key="7">
    <source>
        <dbReference type="ARBA" id="ARBA00023016"/>
    </source>
</evidence>
<dbReference type="InterPro" id="IPR012933">
    <property type="entry name" value="HicA_mRNA_interferase"/>
</dbReference>
<dbReference type="GO" id="GO:0016787">
    <property type="term" value="F:hydrolase activity"/>
    <property type="evidence" value="ECO:0007669"/>
    <property type="project" value="UniProtKB-KW"/>
</dbReference>
<keyword evidence="5" id="KW-0378">Hydrolase</keyword>
<name>A0A6A1WYH2_BACOV</name>
<comment type="caution">
    <text evidence="8">The sequence shown here is derived from an EMBL/GenBank/DDBJ whole genome shotgun (WGS) entry which is preliminary data.</text>
</comment>
<dbReference type="EMBL" id="VWFC01000099">
    <property type="protein sequence ID" value="KAB1317183.1"/>
    <property type="molecule type" value="Genomic_DNA"/>
</dbReference>
<dbReference type="AlphaFoldDB" id="A0A6A1WYH2"/>
<protein>
    <submittedName>
        <fullName evidence="8">Type II toxin-antitoxin system HicA family toxin</fullName>
    </submittedName>
</protein>
<dbReference type="InterPro" id="IPR038570">
    <property type="entry name" value="HicA_sf"/>
</dbReference>
<dbReference type="Pfam" id="PF07927">
    <property type="entry name" value="HicA_toxin"/>
    <property type="match status" value="1"/>
</dbReference>
<keyword evidence="7" id="KW-0346">Stress response</keyword>
<keyword evidence="4" id="KW-0255">Endonuclease</keyword>
<dbReference type="Gene3D" id="3.30.920.30">
    <property type="entry name" value="Hypothetical protein"/>
    <property type="match status" value="1"/>
</dbReference>
<evidence type="ECO:0000256" key="1">
    <source>
        <dbReference type="ARBA" id="ARBA00006620"/>
    </source>
</evidence>
<evidence type="ECO:0000256" key="6">
    <source>
        <dbReference type="ARBA" id="ARBA00022884"/>
    </source>
</evidence>
<sequence>MKCSEFKKLLESLGCEIRDGSNHWIAYRKGYRPQPIPRHPSQEIHEGLRKTILKRLGF</sequence>
<evidence type="ECO:0000256" key="4">
    <source>
        <dbReference type="ARBA" id="ARBA00022759"/>
    </source>
</evidence>
<keyword evidence="3" id="KW-0540">Nuclease</keyword>
<gene>
    <name evidence="8" type="ORF">F3B53_26600</name>
</gene>
<dbReference type="Proteomes" id="UP000375690">
    <property type="component" value="Unassembled WGS sequence"/>
</dbReference>
<keyword evidence="6" id="KW-0694">RNA-binding</keyword>
<evidence type="ECO:0000313" key="9">
    <source>
        <dbReference type="Proteomes" id="UP000375690"/>
    </source>
</evidence>
<organism evidence="8 9">
    <name type="scientific">Bacteroides ovatus</name>
    <dbReference type="NCBI Taxonomy" id="28116"/>
    <lineage>
        <taxon>Bacteria</taxon>
        <taxon>Pseudomonadati</taxon>
        <taxon>Bacteroidota</taxon>
        <taxon>Bacteroidia</taxon>
        <taxon>Bacteroidales</taxon>
        <taxon>Bacteroidaceae</taxon>
        <taxon>Bacteroides</taxon>
    </lineage>
</organism>
<dbReference type="SUPFAM" id="SSF54786">
    <property type="entry name" value="YcfA/nrd intein domain"/>
    <property type="match status" value="1"/>
</dbReference>
<evidence type="ECO:0000256" key="5">
    <source>
        <dbReference type="ARBA" id="ARBA00022801"/>
    </source>
</evidence>
<evidence type="ECO:0000256" key="3">
    <source>
        <dbReference type="ARBA" id="ARBA00022722"/>
    </source>
</evidence>
<proteinExistence type="inferred from homology"/>
<evidence type="ECO:0000256" key="2">
    <source>
        <dbReference type="ARBA" id="ARBA00022649"/>
    </source>
</evidence>